<keyword evidence="3" id="KW-1185">Reference proteome</keyword>
<dbReference type="Proteomes" id="UP000041254">
    <property type="component" value="Unassembled WGS sequence"/>
</dbReference>
<evidence type="ECO:0000313" key="2">
    <source>
        <dbReference type="EMBL" id="CEM05291.1"/>
    </source>
</evidence>
<evidence type="ECO:0000256" key="1">
    <source>
        <dbReference type="SAM" id="MobiDB-lite"/>
    </source>
</evidence>
<dbReference type="EMBL" id="CDMY01000356">
    <property type="protein sequence ID" value="CEM05291.1"/>
    <property type="molecule type" value="Genomic_DNA"/>
</dbReference>
<gene>
    <name evidence="2" type="ORF">Vbra_14223</name>
</gene>
<evidence type="ECO:0000313" key="3">
    <source>
        <dbReference type="Proteomes" id="UP000041254"/>
    </source>
</evidence>
<dbReference type="VEuPathDB" id="CryptoDB:Vbra_14223"/>
<feature type="compositionally biased region" description="Low complexity" evidence="1">
    <location>
        <begin position="114"/>
        <end position="129"/>
    </location>
</feature>
<proteinExistence type="predicted"/>
<dbReference type="AlphaFoldDB" id="A0A0G4F0Z2"/>
<feature type="region of interest" description="Disordered" evidence="1">
    <location>
        <begin position="26"/>
        <end position="52"/>
    </location>
</feature>
<reference evidence="2 3" key="1">
    <citation type="submission" date="2014-11" db="EMBL/GenBank/DDBJ databases">
        <authorList>
            <person name="Zhu J."/>
            <person name="Qi W."/>
            <person name="Song R."/>
        </authorList>
    </citation>
    <scope>NUCLEOTIDE SEQUENCE [LARGE SCALE GENOMIC DNA]</scope>
</reference>
<accession>A0A0G4F0Z2</accession>
<sequence length="245" mass="26531">MGTIEAELGRIDRLVGVLNKQQDEEAAALEAPLGSKEEKHQGGEETSAENVPEMGVDENVEDAAFLDDLALVKALKTPAPISLTLPPHLPSGTYTLCIEDMSGGLISKLHSLNQQQQHQQQHQQHQQQQPRTDHISSSPRPSVSCDRLLTDRLTHKDAMRQQAPASPSIGGDITVKRERVPIPPPPTEETLVDDKQKDTAAAPAGVAEPPGPQYEEIESLTWAEGTFQCLKPLKVTVKVVEADGG</sequence>
<organism evidence="2 3">
    <name type="scientific">Vitrella brassicaformis (strain CCMP3155)</name>
    <dbReference type="NCBI Taxonomy" id="1169540"/>
    <lineage>
        <taxon>Eukaryota</taxon>
        <taxon>Sar</taxon>
        <taxon>Alveolata</taxon>
        <taxon>Colpodellida</taxon>
        <taxon>Vitrellaceae</taxon>
        <taxon>Vitrella</taxon>
    </lineage>
</organism>
<protein>
    <submittedName>
        <fullName evidence="2">Uncharacterized protein</fullName>
    </submittedName>
</protein>
<feature type="region of interest" description="Disordered" evidence="1">
    <location>
        <begin position="112"/>
        <end position="213"/>
    </location>
</feature>
<dbReference type="InParanoid" id="A0A0G4F0Z2"/>
<feature type="compositionally biased region" description="Basic and acidic residues" evidence="1">
    <location>
        <begin position="148"/>
        <end position="159"/>
    </location>
</feature>
<name>A0A0G4F0Z2_VITBC</name>